<dbReference type="AlphaFoldDB" id="A0A9L0RTU8"/>
<evidence type="ECO:0000313" key="1">
    <source>
        <dbReference type="Ensembl" id="ENSECAP00000065272.1"/>
    </source>
</evidence>
<dbReference type="Proteomes" id="UP000002281">
    <property type="component" value="Chromosome 14"/>
</dbReference>
<proteinExistence type="predicted"/>
<reference evidence="1" key="2">
    <citation type="submission" date="2025-08" db="UniProtKB">
        <authorList>
            <consortium name="Ensembl"/>
        </authorList>
    </citation>
    <scope>IDENTIFICATION</scope>
    <source>
        <strain evidence="1">Thoroughbred</strain>
    </source>
</reference>
<protein>
    <submittedName>
        <fullName evidence="1">Uncharacterized protein</fullName>
    </submittedName>
</protein>
<organism evidence="1 2">
    <name type="scientific">Equus caballus</name>
    <name type="common">Horse</name>
    <dbReference type="NCBI Taxonomy" id="9796"/>
    <lineage>
        <taxon>Eukaryota</taxon>
        <taxon>Metazoa</taxon>
        <taxon>Chordata</taxon>
        <taxon>Craniata</taxon>
        <taxon>Vertebrata</taxon>
        <taxon>Euteleostomi</taxon>
        <taxon>Mammalia</taxon>
        <taxon>Eutheria</taxon>
        <taxon>Laurasiatheria</taxon>
        <taxon>Perissodactyla</taxon>
        <taxon>Equidae</taxon>
        <taxon>Equus</taxon>
    </lineage>
</organism>
<reference evidence="1" key="3">
    <citation type="submission" date="2025-09" db="UniProtKB">
        <authorList>
            <consortium name="Ensembl"/>
        </authorList>
    </citation>
    <scope>IDENTIFICATION</scope>
    <source>
        <strain evidence="1">Thoroughbred</strain>
    </source>
</reference>
<accession>A0A9L0RTU8</accession>
<name>A0A9L0RTU8_HORSE</name>
<sequence>MSFLCLRLNSAIKWLTIQLSKSSPLKWVSPAVDLTSKIPSSIVRIDTSKVPPPKSKVSTFLSAPTFFNSSSIFGSLTLRVIKVSRYCDNSIGNSLPKVGFCDFLHLCQNHRRHLLWIETFCLSLVFYLDLGPACIIHHHEGPMLHIRLDNSIIKSTSNQTFGIKNRVGRVRCNLVLCSITDQSFRVSKSDIAWGGSVSLIIGYYFHFSMLENTHTRVGGAKINANCRSLRHGCLIVDRLRLRKRH</sequence>
<keyword evidence="2" id="KW-1185">Reference proteome</keyword>
<evidence type="ECO:0000313" key="2">
    <source>
        <dbReference type="Proteomes" id="UP000002281"/>
    </source>
</evidence>
<dbReference type="Pfam" id="PF10712">
    <property type="entry name" value="NAD-GH"/>
    <property type="match status" value="1"/>
</dbReference>
<dbReference type="Ensembl" id="ENSECAT00000135541.1">
    <property type="protein sequence ID" value="ENSECAP00000065272.1"/>
    <property type="gene ID" value="ENSECAG00000045902.1"/>
</dbReference>
<dbReference type="InterPro" id="IPR019651">
    <property type="entry name" value="Glutamate_DH_NAD-spec"/>
</dbReference>
<dbReference type="GeneTree" id="ENSGT01090000263321"/>
<reference evidence="1 2" key="1">
    <citation type="journal article" date="2009" name="Science">
        <title>Genome sequence, comparative analysis, and population genetics of the domestic horse.</title>
        <authorList>
            <consortium name="Broad Institute Genome Sequencing Platform"/>
            <consortium name="Broad Institute Whole Genome Assembly Team"/>
            <person name="Wade C.M."/>
            <person name="Giulotto E."/>
            <person name="Sigurdsson S."/>
            <person name="Zoli M."/>
            <person name="Gnerre S."/>
            <person name="Imsland F."/>
            <person name="Lear T.L."/>
            <person name="Adelson D.L."/>
            <person name="Bailey E."/>
            <person name="Bellone R.R."/>
            <person name="Bloecker H."/>
            <person name="Distl O."/>
            <person name="Edgar R.C."/>
            <person name="Garber M."/>
            <person name="Leeb T."/>
            <person name="Mauceli E."/>
            <person name="MacLeod J.N."/>
            <person name="Penedo M.C.T."/>
            <person name="Raison J.M."/>
            <person name="Sharpe T."/>
            <person name="Vogel J."/>
            <person name="Andersson L."/>
            <person name="Antczak D.F."/>
            <person name="Biagi T."/>
            <person name="Binns M.M."/>
            <person name="Chowdhary B.P."/>
            <person name="Coleman S.J."/>
            <person name="Della Valle G."/>
            <person name="Fryc S."/>
            <person name="Guerin G."/>
            <person name="Hasegawa T."/>
            <person name="Hill E.W."/>
            <person name="Jurka J."/>
            <person name="Kiialainen A."/>
            <person name="Lindgren G."/>
            <person name="Liu J."/>
            <person name="Magnani E."/>
            <person name="Mickelson J.R."/>
            <person name="Murray J."/>
            <person name="Nergadze S.G."/>
            <person name="Onofrio R."/>
            <person name="Pedroni S."/>
            <person name="Piras M.F."/>
            <person name="Raudsepp T."/>
            <person name="Rocchi M."/>
            <person name="Roeed K.H."/>
            <person name="Ryder O.A."/>
            <person name="Searle S."/>
            <person name="Skow L."/>
            <person name="Swinburne J.E."/>
            <person name="Syvaenen A.C."/>
            <person name="Tozaki T."/>
            <person name="Valberg S.J."/>
            <person name="Vaudin M."/>
            <person name="White J.R."/>
            <person name="Zody M.C."/>
            <person name="Lander E.S."/>
            <person name="Lindblad-Toh K."/>
        </authorList>
    </citation>
    <scope>NUCLEOTIDE SEQUENCE [LARGE SCALE GENOMIC DNA]</scope>
    <source>
        <strain evidence="1 2">Thoroughbred</strain>
    </source>
</reference>